<name>A0ABR7RA39_9PROT</name>
<proteinExistence type="predicted"/>
<dbReference type="RefSeq" id="WP_187779724.1">
    <property type="nucleotide sequence ID" value="NZ_JACTUZ010000088.1"/>
</dbReference>
<gene>
    <name evidence="2" type="ORF">IBL25_16950</name>
</gene>
<dbReference type="InterPro" id="IPR038255">
    <property type="entry name" value="PBS_linker_sf"/>
</dbReference>
<dbReference type="Gene3D" id="1.10.3130.20">
    <property type="entry name" value="Phycobilisome linker domain"/>
    <property type="match status" value="2"/>
</dbReference>
<evidence type="ECO:0000313" key="2">
    <source>
        <dbReference type="EMBL" id="MBC9178636.1"/>
    </source>
</evidence>
<comment type="caution">
    <text evidence="2">The sequence shown here is derived from an EMBL/GenBank/DDBJ whole genome shotgun (WGS) entry which is preliminary data.</text>
</comment>
<dbReference type="EMBL" id="JACTUZ010000088">
    <property type="protein sequence ID" value="MBC9178636.1"/>
    <property type="molecule type" value="Genomic_DNA"/>
</dbReference>
<evidence type="ECO:0000313" key="3">
    <source>
        <dbReference type="Proteomes" id="UP000603940"/>
    </source>
</evidence>
<accession>A0ABR7RA39</accession>
<feature type="domain" description="DUF4214" evidence="1">
    <location>
        <begin position="579"/>
        <end position="646"/>
    </location>
</feature>
<keyword evidence="3" id="KW-1185">Reference proteome</keyword>
<organism evidence="2 3">
    <name type="scientific">Pseudoroseomonas ludipueritiae</name>
    <dbReference type="NCBI Taxonomy" id="198093"/>
    <lineage>
        <taxon>Bacteria</taxon>
        <taxon>Pseudomonadati</taxon>
        <taxon>Pseudomonadota</taxon>
        <taxon>Alphaproteobacteria</taxon>
        <taxon>Acetobacterales</taxon>
        <taxon>Acetobacteraceae</taxon>
        <taxon>Pseudoroseomonas</taxon>
    </lineage>
</organism>
<dbReference type="InterPro" id="IPR025282">
    <property type="entry name" value="DUF4214"/>
</dbReference>
<sequence>MDLNILVRGQSNAQIMMDADGIAGQRALVQRVEQLLGFDGAQNRVQLVYGHPTADQTTVAPGTALLTDWLSPMNGDWRQGWNIGAQEAALLNFIHAQPATTRDNPTAVLWLHNEYDAIRGDVTAEMWSSALRFDAALVRQALGQRAATVPYVFVSAIPSSSAVDGSLQAIRLAMEGLAGDAAFNASIGARALDLDMSWDDMDGNPATLEYGGTHMSSSDALLVVERAARSIAEGWANYALPGSPLARANGNIANEGPEVVAAWRSGAAQLDVDFAFDAATTLVAWPVVGTGLGWSVRNPAGHAMTATGLTPVDGDTVRLHFAGPLPEGPLRLHYGWGYGRLAAGDSHAQGHALYDDQGLPAWTMAQGVGVARWEGGRTVLDYSDSALRPTLAQGLTSAMMAQADEVRFLDGRLVFDADDPAAVVLRLYQVALGRQPDAVGLNTWIGALAAGRSLEEIGWSFLTSAEFQARYGGLDHSKFVAQVYRNGLGREADADGHAMWVSQLAAGRSQAWVLGGFSESAESRGRTAGLLAQGLWDADEPAAQIARLYDTAFGRQPDAPGLAFHLATWHAGRALTDIAASFLQSPEFQARYGLPEDAGFVTALYHNSLHREPDAAGLAQWLWSLASGMSRADVVLGFSDSAEHVQQTAGLTMGTHPGEAGIVFA</sequence>
<evidence type="ECO:0000259" key="1">
    <source>
        <dbReference type="Pfam" id="PF13946"/>
    </source>
</evidence>
<reference evidence="2 3" key="1">
    <citation type="journal article" date="2009" name="Int. J. Syst. Evol. Microbiol.">
        <title>Transfer of Teichococcus ludipueritiae and Muricoccus roseus to the genus Roseomonas, as Roseomonas ludipueritiae comb. nov. and Roseomonas rosea comb. nov., respectively, and emended description of the genus Roseomonas.</title>
        <authorList>
            <person name="Sanchez-Porro C."/>
            <person name="Gallego V."/>
            <person name="Busse H.J."/>
            <person name="Kampfer P."/>
            <person name="Ventosa A."/>
        </authorList>
    </citation>
    <scope>NUCLEOTIDE SEQUENCE [LARGE SCALE GENOMIC DNA]</scope>
    <source>
        <strain evidence="2 3">DSM 14915</strain>
    </source>
</reference>
<protein>
    <submittedName>
        <fullName evidence="2">DUF4214 domain-containing protein</fullName>
    </submittedName>
</protein>
<dbReference type="Pfam" id="PF13946">
    <property type="entry name" value="DUF4214"/>
    <property type="match status" value="2"/>
</dbReference>
<feature type="domain" description="DUF4214" evidence="1">
    <location>
        <begin position="460"/>
        <end position="524"/>
    </location>
</feature>
<dbReference type="Proteomes" id="UP000603940">
    <property type="component" value="Unassembled WGS sequence"/>
</dbReference>